<feature type="compositionally biased region" description="Low complexity" evidence="1">
    <location>
        <begin position="111"/>
        <end position="127"/>
    </location>
</feature>
<feature type="transmembrane region" description="Helical" evidence="2">
    <location>
        <begin position="40"/>
        <end position="62"/>
    </location>
</feature>
<organism evidence="3 4">
    <name type="scientific">Mycobacteroides saopaulense</name>
    <dbReference type="NCBI Taxonomy" id="1578165"/>
    <lineage>
        <taxon>Bacteria</taxon>
        <taxon>Bacillati</taxon>
        <taxon>Actinomycetota</taxon>
        <taxon>Actinomycetes</taxon>
        <taxon>Mycobacteriales</taxon>
        <taxon>Mycobacteriaceae</taxon>
        <taxon>Mycobacteroides</taxon>
    </lineage>
</organism>
<reference evidence="3 4" key="1">
    <citation type="submission" date="2016-12" db="EMBL/GenBank/DDBJ databases">
        <title>The new phylogeny of genus Mycobacterium.</title>
        <authorList>
            <person name="Tortoli E."/>
            <person name="Trovato A."/>
            <person name="Cirillo D.M."/>
        </authorList>
    </citation>
    <scope>NUCLEOTIDE SEQUENCE [LARGE SCALE GENOMIC DNA]</scope>
    <source>
        <strain evidence="3 4">CCUG 66554</strain>
    </source>
</reference>
<gene>
    <name evidence="3" type="ORF">BST43_05635</name>
</gene>
<evidence type="ECO:0000256" key="2">
    <source>
        <dbReference type="SAM" id="Phobius"/>
    </source>
</evidence>
<protein>
    <submittedName>
        <fullName evidence="3">Uncharacterized protein</fullName>
    </submittedName>
</protein>
<dbReference type="RefSeq" id="WP_083013835.1">
    <property type="nucleotide sequence ID" value="NZ_MVII01000005.1"/>
</dbReference>
<keyword evidence="2" id="KW-0812">Transmembrane</keyword>
<dbReference type="AlphaFoldDB" id="A0A1X0JAB6"/>
<sequence>MPPREPADPEDTVRAWSDRGELPTQLLPVAAQLRRPSHQAWIIGLATLAGVLALIALGVLLLGRQKATAPPLVPITSVTIPSASPSASAPPPSTSTETVTQTVTATTYVPVPTVTPTTDAPPSTTATDPNDVWRACRQMHPHRWCNGYR</sequence>
<dbReference type="Proteomes" id="UP000192434">
    <property type="component" value="Unassembled WGS sequence"/>
</dbReference>
<dbReference type="OrthoDB" id="4764795at2"/>
<keyword evidence="2" id="KW-0472">Membrane</keyword>
<evidence type="ECO:0000313" key="4">
    <source>
        <dbReference type="Proteomes" id="UP000192434"/>
    </source>
</evidence>
<feature type="region of interest" description="Disordered" evidence="1">
    <location>
        <begin position="111"/>
        <end position="130"/>
    </location>
</feature>
<feature type="region of interest" description="Disordered" evidence="1">
    <location>
        <begin position="80"/>
        <end position="100"/>
    </location>
</feature>
<comment type="caution">
    <text evidence="3">The sequence shown here is derived from an EMBL/GenBank/DDBJ whole genome shotgun (WGS) entry which is preliminary data.</text>
</comment>
<evidence type="ECO:0000313" key="3">
    <source>
        <dbReference type="EMBL" id="ORB59812.1"/>
    </source>
</evidence>
<keyword evidence="2" id="KW-1133">Transmembrane helix</keyword>
<evidence type="ECO:0000256" key="1">
    <source>
        <dbReference type="SAM" id="MobiDB-lite"/>
    </source>
</evidence>
<name>A0A1X0JAB6_9MYCO</name>
<proteinExistence type="predicted"/>
<accession>A0A1X0JAB6</accession>
<dbReference type="EMBL" id="MVII01000005">
    <property type="protein sequence ID" value="ORB59812.1"/>
    <property type="molecule type" value="Genomic_DNA"/>
</dbReference>